<protein>
    <submittedName>
        <fullName evidence="1">Uncharacterized protein</fullName>
    </submittedName>
</protein>
<proteinExistence type="predicted"/>
<reference evidence="1 2" key="1">
    <citation type="submission" date="2024-04" db="EMBL/GenBank/DDBJ databases">
        <authorList>
            <person name="Waldvogel A.-M."/>
            <person name="Schoenle A."/>
        </authorList>
    </citation>
    <scope>NUCLEOTIDE SEQUENCE [LARGE SCALE GENOMIC DNA]</scope>
</reference>
<accession>A0AAV2LRU6</accession>
<dbReference type="Proteomes" id="UP001497482">
    <property type="component" value="Chromosome 4"/>
</dbReference>
<sequence>MQREKSSPQAAADDTQRAAEALGHMVIIRPKAGELWESSQLLSVAVCARSRVAVETQRKKKTFLQLLVFPRTTQREERTAGRMAGRSYGFCGEPSARPGLLL</sequence>
<name>A0AAV2LRU6_KNICA</name>
<evidence type="ECO:0000313" key="2">
    <source>
        <dbReference type="Proteomes" id="UP001497482"/>
    </source>
</evidence>
<dbReference type="EMBL" id="OZ035826">
    <property type="protein sequence ID" value="CAL1602955.1"/>
    <property type="molecule type" value="Genomic_DNA"/>
</dbReference>
<evidence type="ECO:0000313" key="1">
    <source>
        <dbReference type="EMBL" id="CAL1602955.1"/>
    </source>
</evidence>
<organism evidence="1 2">
    <name type="scientific">Knipowitschia caucasica</name>
    <name type="common">Caucasian dwarf goby</name>
    <name type="synonym">Pomatoschistus caucasicus</name>
    <dbReference type="NCBI Taxonomy" id="637954"/>
    <lineage>
        <taxon>Eukaryota</taxon>
        <taxon>Metazoa</taxon>
        <taxon>Chordata</taxon>
        <taxon>Craniata</taxon>
        <taxon>Vertebrata</taxon>
        <taxon>Euteleostomi</taxon>
        <taxon>Actinopterygii</taxon>
        <taxon>Neopterygii</taxon>
        <taxon>Teleostei</taxon>
        <taxon>Neoteleostei</taxon>
        <taxon>Acanthomorphata</taxon>
        <taxon>Gobiaria</taxon>
        <taxon>Gobiiformes</taxon>
        <taxon>Gobioidei</taxon>
        <taxon>Gobiidae</taxon>
        <taxon>Gobiinae</taxon>
        <taxon>Knipowitschia</taxon>
    </lineage>
</organism>
<dbReference type="AlphaFoldDB" id="A0AAV2LRU6"/>
<keyword evidence="2" id="KW-1185">Reference proteome</keyword>
<gene>
    <name evidence="1" type="ORF">KC01_LOCUS30686</name>
</gene>